<organism evidence="7 8">
    <name type="scientific">Devosia pacifica</name>
    <dbReference type="NCBI Taxonomy" id="1335967"/>
    <lineage>
        <taxon>Bacteria</taxon>
        <taxon>Pseudomonadati</taxon>
        <taxon>Pseudomonadota</taxon>
        <taxon>Alphaproteobacteria</taxon>
        <taxon>Hyphomicrobiales</taxon>
        <taxon>Devosiaceae</taxon>
        <taxon>Devosia</taxon>
    </lineage>
</organism>
<comment type="cofactor">
    <cofactor evidence="1">
        <name>Mn(2+)</name>
        <dbReference type="ChEBI" id="CHEBI:29035"/>
    </cofactor>
</comment>
<feature type="compositionally biased region" description="Basic and acidic residues" evidence="5">
    <location>
        <begin position="35"/>
        <end position="46"/>
    </location>
</feature>
<dbReference type="Proteomes" id="UP000646579">
    <property type="component" value="Unassembled WGS sequence"/>
</dbReference>
<evidence type="ECO:0000313" key="7">
    <source>
        <dbReference type="EMBL" id="GHA24769.1"/>
    </source>
</evidence>
<accession>A0A918VUS3</accession>
<dbReference type="PROSITE" id="PS00893">
    <property type="entry name" value="NUDIX_BOX"/>
    <property type="match status" value="1"/>
</dbReference>
<reference evidence="7" key="1">
    <citation type="journal article" date="2014" name="Int. J. Syst. Evol. Microbiol.">
        <title>Complete genome sequence of Corynebacterium casei LMG S-19264T (=DSM 44701T), isolated from a smear-ripened cheese.</title>
        <authorList>
            <consortium name="US DOE Joint Genome Institute (JGI-PGF)"/>
            <person name="Walter F."/>
            <person name="Albersmeier A."/>
            <person name="Kalinowski J."/>
            <person name="Ruckert C."/>
        </authorList>
    </citation>
    <scope>NUCLEOTIDE SEQUENCE</scope>
    <source>
        <strain evidence="7">KCTC 32437</strain>
    </source>
</reference>
<proteinExistence type="inferred from homology"/>
<dbReference type="InterPro" id="IPR020084">
    <property type="entry name" value="NUDIX_hydrolase_CS"/>
</dbReference>
<protein>
    <recommendedName>
        <fullName evidence="4">RNA pyrophosphohydrolase</fullName>
        <ecNumber evidence="4">3.6.1.-</ecNumber>
    </recommendedName>
    <alternativeName>
        <fullName evidence="4">(Di)nucleoside polyphosphate hydrolase</fullName>
    </alternativeName>
</protein>
<dbReference type="InterPro" id="IPR022927">
    <property type="entry name" value="RppH"/>
</dbReference>
<dbReference type="PRINTS" id="PR00502">
    <property type="entry name" value="NUDIXFAMILY"/>
</dbReference>
<sequence length="180" mass="20367">MTKNSLRESLPYRDCVGIALFNDMGEVFLGRRMLGDDPERAPEKGEPWQMPQGGIDEGETPEAAARRELFEETGINSIELLGQASDWIYYDVPDDVLGIAFKGRYRGQRQRWYAFAFTGDDAEINVTAPGGGMHKPEFDAWMWAALTSAPEMIVAFKRPAYEQVVEAFADMPRRARELRP</sequence>
<dbReference type="InterPro" id="IPR020476">
    <property type="entry name" value="Nudix_hydrolase"/>
</dbReference>
<dbReference type="GO" id="GO:0034432">
    <property type="term" value="F:bis(5'-adenosyl)-pentaphosphatase activity"/>
    <property type="evidence" value="ECO:0007669"/>
    <property type="project" value="TreeGrafter"/>
</dbReference>
<dbReference type="PANTHER" id="PTHR11839:SF22">
    <property type="entry name" value="NUDIX HYDROLASE 26, CHLOROPLASTIC"/>
    <property type="match status" value="1"/>
</dbReference>
<dbReference type="AlphaFoldDB" id="A0A918VUS3"/>
<dbReference type="EC" id="3.6.1.-" evidence="4"/>
<evidence type="ECO:0000256" key="1">
    <source>
        <dbReference type="ARBA" id="ARBA00001936"/>
    </source>
</evidence>
<reference evidence="7" key="2">
    <citation type="submission" date="2020-09" db="EMBL/GenBank/DDBJ databases">
        <authorList>
            <person name="Sun Q."/>
            <person name="Kim S."/>
        </authorList>
    </citation>
    <scope>NUCLEOTIDE SEQUENCE</scope>
    <source>
        <strain evidence="7">KCTC 32437</strain>
    </source>
</reference>
<dbReference type="Gene3D" id="3.90.79.10">
    <property type="entry name" value="Nucleoside Triphosphate Pyrophosphohydrolase"/>
    <property type="match status" value="1"/>
</dbReference>
<comment type="cofactor">
    <cofactor evidence="2">
        <name>Mg(2+)</name>
        <dbReference type="ChEBI" id="CHEBI:18420"/>
    </cofactor>
</comment>
<dbReference type="SUPFAM" id="SSF55811">
    <property type="entry name" value="Nudix"/>
    <property type="match status" value="1"/>
</dbReference>
<evidence type="ECO:0000313" key="8">
    <source>
        <dbReference type="Proteomes" id="UP000646579"/>
    </source>
</evidence>
<keyword evidence="3 4" id="KW-0378">Hydrolase</keyword>
<dbReference type="EMBL" id="BMZE01000002">
    <property type="protein sequence ID" value="GHA24769.1"/>
    <property type="molecule type" value="Genomic_DNA"/>
</dbReference>
<dbReference type="Pfam" id="PF00293">
    <property type="entry name" value="NUDIX"/>
    <property type="match status" value="1"/>
</dbReference>
<evidence type="ECO:0000259" key="6">
    <source>
        <dbReference type="PROSITE" id="PS51462"/>
    </source>
</evidence>
<dbReference type="RefSeq" id="WP_189425591.1">
    <property type="nucleotide sequence ID" value="NZ_BMZE01000002.1"/>
</dbReference>
<name>A0A918VUS3_9HYPH</name>
<dbReference type="InterPro" id="IPR000086">
    <property type="entry name" value="NUDIX_hydrolase_dom"/>
</dbReference>
<dbReference type="GO" id="GO:0006753">
    <property type="term" value="P:nucleoside phosphate metabolic process"/>
    <property type="evidence" value="ECO:0007669"/>
    <property type="project" value="TreeGrafter"/>
</dbReference>
<evidence type="ECO:0000256" key="5">
    <source>
        <dbReference type="SAM" id="MobiDB-lite"/>
    </source>
</evidence>
<dbReference type="PANTHER" id="PTHR11839">
    <property type="entry name" value="UDP/ADP-SUGAR PYROPHOSPHATASE"/>
    <property type="match status" value="1"/>
</dbReference>
<comment type="cofactor">
    <cofactor evidence="4">
        <name>a divalent metal cation</name>
        <dbReference type="ChEBI" id="CHEBI:60240"/>
    </cofactor>
</comment>
<dbReference type="GO" id="GO:0008893">
    <property type="term" value="F:guanosine-3',5'-bis(diphosphate) 3'-diphosphatase activity"/>
    <property type="evidence" value="ECO:0007669"/>
    <property type="project" value="TreeGrafter"/>
</dbReference>
<evidence type="ECO:0000256" key="2">
    <source>
        <dbReference type="ARBA" id="ARBA00001946"/>
    </source>
</evidence>
<dbReference type="CDD" id="cd03671">
    <property type="entry name" value="NUDIX_Ap4A_hydrolase_plant_like"/>
    <property type="match status" value="1"/>
</dbReference>
<comment type="caution">
    <text evidence="7">The sequence shown here is derived from an EMBL/GenBank/DDBJ whole genome shotgun (WGS) entry which is preliminary data.</text>
</comment>
<keyword evidence="8" id="KW-1185">Reference proteome</keyword>
<feature type="region of interest" description="Disordered" evidence="5">
    <location>
        <begin position="35"/>
        <end position="59"/>
    </location>
</feature>
<evidence type="ECO:0000256" key="4">
    <source>
        <dbReference type="HAMAP-Rule" id="MF_00298"/>
    </source>
</evidence>
<comment type="function">
    <text evidence="4">Accelerates the degradation of transcripts by removing pyrophosphate from the 5'-end of triphosphorylated RNA, leading to a more labile monophosphorylated state that can stimulate subsequent ribonuclease cleavage.</text>
</comment>
<dbReference type="HAMAP" id="MF_00298">
    <property type="entry name" value="Nudix_RppH"/>
    <property type="match status" value="1"/>
</dbReference>
<dbReference type="GO" id="GO:0019693">
    <property type="term" value="P:ribose phosphate metabolic process"/>
    <property type="evidence" value="ECO:0007669"/>
    <property type="project" value="TreeGrafter"/>
</dbReference>
<dbReference type="NCBIfam" id="NF001938">
    <property type="entry name" value="PRK00714.1-5"/>
    <property type="match status" value="1"/>
</dbReference>
<feature type="short sequence motif" description="Nudix box" evidence="4">
    <location>
        <begin position="53"/>
        <end position="74"/>
    </location>
</feature>
<comment type="similarity">
    <text evidence="4">Belongs to the Nudix hydrolase family. RppH subfamily.</text>
</comment>
<gene>
    <name evidence="4 7" type="primary">rppH</name>
    <name evidence="4" type="synonym">nudH</name>
    <name evidence="7" type="ORF">GCM10007989_20540</name>
</gene>
<dbReference type="PROSITE" id="PS51462">
    <property type="entry name" value="NUDIX"/>
    <property type="match status" value="1"/>
</dbReference>
<dbReference type="InterPro" id="IPR015797">
    <property type="entry name" value="NUDIX_hydrolase-like_dom_sf"/>
</dbReference>
<feature type="domain" description="Nudix hydrolase" evidence="6">
    <location>
        <begin position="11"/>
        <end position="166"/>
    </location>
</feature>
<evidence type="ECO:0000256" key="3">
    <source>
        <dbReference type="ARBA" id="ARBA00022801"/>
    </source>
</evidence>